<name>A0ABP8K9C8_9MICO</name>
<feature type="transmembrane region" description="Helical" evidence="2">
    <location>
        <begin position="128"/>
        <end position="151"/>
    </location>
</feature>
<evidence type="ECO:0000256" key="1">
    <source>
        <dbReference type="SAM" id="MobiDB-lite"/>
    </source>
</evidence>
<feature type="compositionally biased region" description="Low complexity" evidence="1">
    <location>
        <begin position="164"/>
        <end position="175"/>
    </location>
</feature>
<keyword evidence="2" id="KW-1133">Transmembrane helix</keyword>
<dbReference type="Pfam" id="PF09534">
    <property type="entry name" value="Trp_oprn_chp"/>
    <property type="match status" value="1"/>
</dbReference>
<accession>A0ABP8K9C8</accession>
<dbReference type="Proteomes" id="UP001500945">
    <property type="component" value="Unassembled WGS sequence"/>
</dbReference>
<sequence length="202" mass="19921">MTRLTTKGAVVGLALLGAVGLLVSAFRPWVTGAVDDAVLGATRISATGAEVAPGLTALALAVAAAAIAVVAAGRVARAIALVAYAASVGLAAALAVRVLLDPEGVLGPVAASRVGRTGSVENVADTTVWPWVALLACGVALVGLVGAVRGLREWGGPSARYEVPDAGAGADVAGPRGERVGSDWDELSAGRDPTDVGPDERT</sequence>
<feature type="transmembrane region" description="Helical" evidence="2">
    <location>
        <begin position="78"/>
        <end position="100"/>
    </location>
</feature>
<dbReference type="EMBL" id="BAABGM010000008">
    <property type="protein sequence ID" value="GAA4402266.1"/>
    <property type="molecule type" value="Genomic_DNA"/>
</dbReference>
<feature type="transmembrane region" description="Helical" evidence="2">
    <location>
        <begin position="49"/>
        <end position="71"/>
    </location>
</feature>
<evidence type="ECO:0000256" key="2">
    <source>
        <dbReference type="SAM" id="Phobius"/>
    </source>
</evidence>
<keyword evidence="2" id="KW-0472">Membrane</keyword>
<keyword evidence="2" id="KW-0812">Transmembrane</keyword>
<dbReference type="InterPro" id="IPR019051">
    <property type="entry name" value="Trp_biosyn_TM_oprn/chp"/>
</dbReference>
<gene>
    <name evidence="3" type="ORF">GCM10023168_12580</name>
</gene>
<evidence type="ECO:0008006" key="5">
    <source>
        <dbReference type="Google" id="ProtNLM"/>
    </source>
</evidence>
<evidence type="ECO:0000313" key="4">
    <source>
        <dbReference type="Proteomes" id="UP001500945"/>
    </source>
</evidence>
<dbReference type="RefSeq" id="WP_345203618.1">
    <property type="nucleotide sequence ID" value="NZ_BAABGM010000008.1"/>
</dbReference>
<feature type="region of interest" description="Disordered" evidence="1">
    <location>
        <begin position="163"/>
        <end position="202"/>
    </location>
</feature>
<proteinExistence type="predicted"/>
<organism evidence="3 4">
    <name type="scientific">Fodinibacter luteus</name>
    <dbReference type="NCBI Taxonomy" id="552064"/>
    <lineage>
        <taxon>Bacteria</taxon>
        <taxon>Bacillati</taxon>
        <taxon>Actinomycetota</taxon>
        <taxon>Actinomycetes</taxon>
        <taxon>Micrococcales</taxon>
        <taxon>Intrasporangiaceae</taxon>
        <taxon>Fodinibacter (ex Wang et al. 2009)</taxon>
    </lineage>
</organism>
<protein>
    <recommendedName>
        <fullName evidence="5">Membrane protein (TIGR02234 family)</fullName>
    </recommendedName>
</protein>
<comment type="caution">
    <text evidence="3">The sequence shown here is derived from an EMBL/GenBank/DDBJ whole genome shotgun (WGS) entry which is preliminary data.</text>
</comment>
<feature type="compositionally biased region" description="Basic and acidic residues" evidence="1">
    <location>
        <begin position="176"/>
        <end position="202"/>
    </location>
</feature>
<evidence type="ECO:0000313" key="3">
    <source>
        <dbReference type="EMBL" id="GAA4402266.1"/>
    </source>
</evidence>
<keyword evidence="4" id="KW-1185">Reference proteome</keyword>
<reference evidence="4" key="1">
    <citation type="journal article" date="2019" name="Int. J. Syst. Evol. Microbiol.">
        <title>The Global Catalogue of Microorganisms (GCM) 10K type strain sequencing project: providing services to taxonomists for standard genome sequencing and annotation.</title>
        <authorList>
            <consortium name="The Broad Institute Genomics Platform"/>
            <consortium name="The Broad Institute Genome Sequencing Center for Infectious Disease"/>
            <person name="Wu L."/>
            <person name="Ma J."/>
        </authorList>
    </citation>
    <scope>NUCLEOTIDE SEQUENCE [LARGE SCALE GENOMIC DNA]</scope>
    <source>
        <strain evidence="4">JCM 17809</strain>
    </source>
</reference>